<dbReference type="PANTHER" id="PTHR10859:SF91">
    <property type="entry name" value="DOLICHYL-PHOSPHATE BETA-GLUCOSYLTRANSFERASE"/>
    <property type="match status" value="1"/>
</dbReference>
<dbReference type="EC" id="2.4.1.117" evidence="4"/>
<evidence type="ECO:0000256" key="4">
    <source>
        <dbReference type="ARBA" id="ARBA00012583"/>
    </source>
</evidence>
<dbReference type="EMBL" id="MHKE01000002">
    <property type="protein sequence ID" value="OGY85041.1"/>
    <property type="molecule type" value="Genomic_DNA"/>
</dbReference>
<evidence type="ECO:0000256" key="9">
    <source>
        <dbReference type="ARBA" id="ARBA00022968"/>
    </source>
</evidence>
<dbReference type="PANTHER" id="PTHR10859">
    <property type="entry name" value="GLYCOSYL TRANSFERASE"/>
    <property type="match status" value="1"/>
</dbReference>
<dbReference type="CDD" id="cd04188">
    <property type="entry name" value="DPG_synthase"/>
    <property type="match status" value="1"/>
</dbReference>
<evidence type="ECO:0000256" key="10">
    <source>
        <dbReference type="ARBA" id="ARBA00022989"/>
    </source>
</evidence>
<keyword evidence="9" id="KW-0735">Signal-anchor</keyword>
<keyword evidence="6" id="KW-0808">Transferase</keyword>
<evidence type="ECO:0000256" key="12">
    <source>
        <dbReference type="ARBA" id="ARBA00045097"/>
    </source>
</evidence>
<evidence type="ECO:0000313" key="15">
    <source>
        <dbReference type="Proteomes" id="UP000179164"/>
    </source>
</evidence>
<dbReference type="GO" id="GO:0006487">
    <property type="term" value="P:protein N-linked glycosylation"/>
    <property type="evidence" value="ECO:0007669"/>
    <property type="project" value="TreeGrafter"/>
</dbReference>
<comment type="similarity">
    <text evidence="3">Belongs to the glycosyltransferase 2 family.</text>
</comment>
<name>A0A1G2B7A3_9BACT</name>
<evidence type="ECO:0000256" key="3">
    <source>
        <dbReference type="ARBA" id="ARBA00006739"/>
    </source>
</evidence>
<dbReference type="STRING" id="1798543.A2898_02835"/>
<dbReference type="InterPro" id="IPR035518">
    <property type="entry name" value="DPG_synthase"/>
</dbReference>
<organism evidence="14 15">
    <name type="scientific">Candidatus Kerfeldbacteria bacterium RIFCSPLOWO2_01_FULL_48_11</name>
    <dbReference type="NCBI Taxonomy" id="1798543"/>
    <lineage>
        <taxon>Bacteria</taxon>
        <taxon>Candidatus Kerfeldiibacteriota</taxon>
    </lineage>
</organism>
<keyword evidence="8" id="KW-0256">Endoplasmic reticulum</keyword>
<sequence length="238" mass="26454">MFTIVIPAYNEAQRIGSTLGAYLAFFSADIHLCVIANGCTDATIDVVKEFEHKYPGRLKHTELPRAGKGAAVVTGLRSAEGEYIGFVDADGATSPQEFKKLLDAAMGTDGAIASRWLPDSVVTRRTPRRMFISKAFMAIERFLFNLPYADTQCGAKIFRASALKKILPYCRVQNMAIDVELLYLLQLRGYAIREVPTIWEDRSSSAELGSPLRLAAGSLKVLMTLIILRIRFIFFHKV</sequence>
<dbReference type="Gene3D" id="3.90.550.10">
    <property type="entry name" value="Spore Coat Polysaccharide Biosynthesis Protein SpsA, Chain A"/>
    <property type="match status" value="1"/>
</dbReference>
<proteinExistence type="inferred from homology"/>
<keyword evidence="10" id="KW-1133">Transmembrane helix</keyword>
<keyword evidence="11" id="KW-0472">Membrane</keyword>
<dbReference type="SUPFAM" id="SSF53448">
    <property type="entry name" value="Nucleotide-diphospho-sugar transferases"/>
    <property type="match status" value="1"/>
</dbReference>
<comment type="caution">
    <text evidence="14">The sequence shown here is derived from an EMBL/GenBank/DDBJ whole genome shotgun (WGS) entry which is preliminary data.</text>
</comment>
<comment type="pathway">
    <text evidence="2">Protein modification; protein glycosylation.</text>
</comment>
<evidence type="ECO:0000256" key="1">
    <source>
        <dbReference type="ARBA" id="ARBA00004389"/>
    </source>
</evidence>
<gene>
    <name evidence="14" type="ORF">A2898_02835</name>
</gene>
<dbReference type="Proteomes" id="UP000179164">
    <property type="component" value="Unassembled WGS sequence"/>
</dbReference>
<accession>A0A1G2B7A3</accession>
<evidence type="ECO:0000313" key="14">
    <source>
        <dbReference type="EMBL" id="OGY85041.1"/>
    </source>
</evidence>
<feature type="domain" description="Glycosyltransferase 2-like" evidence="13">
    <location>
        <begin position="3"/>
        <end position="166"/>
    </location>
</feature>
<protein>
    <recommendedName>
        <fullName evidence="4">dolichyl-phosphate beta-glucosyltransferase</fullName>
        <ecNumber evidence="4">2.4.1.117</ecNumber>
    </recommendedName>
</protein>
<evidence type="ECO:0000256" key="5">
    <source>
        <dbReference type="ARBA" id="ARBA00022676"/>
    </source>
</evidence>
<evidence type="ECO:0000256" key="7">
    <source>
        <dbReference type="ARBA" id="ARBA00022692"/>
    </source>
</evidence>
<reference evidence="14 15" key="1">
    <citation type="journal article" date="2016" name="Nat. Commun.">
        <title>Thousands of microbial genomes shed light on interconnected biogeochemical processes in an aquifer system.</title>
        <authorList>
            <person name="Anantharaman K."/>
            <person name="Brown C.T."/>
            <person name="Hug L.A."/>
            <person name="Sharon I."/>
            <person name="Castelle C.J."/>
            <person name="Probst A.J."/>
            <person name="Thomas B.C."/>
            <person name="Singh A."/>
            <person name="Wilkins M.J."/>
            <person name="Karaoz U."/>
            <person name="Brodie E.L."/>
            <person name="Williams K.H."/>
            <person name="Hubbard S.S."/>
            <person name="Banfield J.F."/>
        </authorList>
    </citation>
    <scope>NUCLEOTIDE SEQUENCE [LARGE SCALE GENOMIC DNA]</scope>
</reference>
<evidence type="ECO:0000259" key="13">
    <source>
        <dbReference type="Pfam" id="PF00535"/>
    </source>
</evidence>
<dbReference type="Pfam" id="PF00535">
    <property type="entry name" value="Glycos_transf_2"/>
    <property type="match status" value="1"/>
</dbReference>
<keyword evidence="5" id="KW-0328">Glycosyltransferase</keyword>
<evidence type="ECO:0000256" key="8">
    <source>
        <dbReference type="ARBA" id="ARBA00022824"/>
    </source>
</evidence>
<keyword evidence="7" id="KW-0812">Transmembrane</keyword>
<evidence type="ECO:0000256" key="11">
    <source>
        <dbReference type="ARBA" id="ARBA00023136"/>
    </source>
</evidence>
<dbReference type="InterPro" id="IPR001173">
    <property type="entry name" value="Glyco_trans_2-like"/>
</dbReference>
<comment type="subcellular location">
    <subcellularLocation>
        <location evidence="1">Endoplasmic reticulum membrane</location>
        <topology evidence="1">Single-pass membrane protein</topology>
    </subcellularLocation>
</comment>
<dbReference type="InterPro" id="IPR029044">
    <property type="entry name" value="Nucleotide-diphossugar_trans"/>
</dbReference>
<dbReference type="GO" id="GO:0004581">
    <property type="term" value="F:dolichyl-phosphate beta-glucosyltransferase activity"/>
    <property type="evidence" value="ECO:0007669"/>
    <property type="project" value="UniProtKB-EC"/>
</dbReference>
<evidence type="ECO:0000256" key="2">
    <source>
        <dbReference type="ARBA" id="ARBA00004922"/>
    </source>
</evidence>
<comment type="catalytic activity">
    <reaction evidence="12">
        <text>a di-trans,poly-cis-dolichyl phosphate + UDP-alpha-D-glucose = a di-trans,poly-cis-dolichyl beta-D-glucosyl phosphate + UDP</text>
        <dbReference type="Rhea" id="RHEA:15401"/>
        <dbReference type="Rhea" id="RHEA-COMP:19498"/>
        <dbReference type="Rhea" id="RHEA-COMP:19502"/>
        <dbReference type="ChEBI" id="CHEBI:57525"/>
        <dbReference type="ChEBI" id="CHEBI:57683"/>
        <dbReference type="ChEBI" id="CHEBI:58223"/>
        <dbReference type="ChEBI" id="CHEBI:58885"/>
        <dbReference type="EC" id="2.4.1.117"/>
    </reaction>
    <physiologicalReaction direction="left-to-right" evidence="12">
        <dbReference type="Rhea" id="RHEA:15402"/>
    </physiologicalReaction>
</comment>
<evidence type="ECO:0000256" key="6">
    <source>
        <dbReference type="ARBA" id="ARBA00022679"/>
    </source>
</evidence>
<dbReference type="AlphaFoldDB" id="A0A1G2B7A3"/>